<feature type="compositionally biased region" description="Basic and acidic residues" evidence="1">
    <location>
        <begin position="163"/>
        <end position="175"/>
    </location>
</feature>
<dbReference type="Pfam" id="PF23626">
    <property type="entry name" value="CCD_aECM"/>
    <property type="match status" value="1"/>
</dbReference>
<accession>A0AAD4R5W4</accession>
<comment type="caution">
    <text evidence="4">The sequence shown here is derived from an EMBL/GenBank/DDBJ whole genome shotgun (WGS) entry which is preliminary data.</text>
</comment>
<dbReference type="PANTHER" id="PTHR37435">
    <property type="entry name" value="PROTEIN CBG14344"/>
    <property type="match status" value="1"/>
</dbReference>
<dbReference type="Proteomes" id="UP001201812">
    <property type="component" value="Unassembled WGS sequence"/>
</dbReference>
<gene>
    <name evidence="4" type="ORF">DdX_09761</name>
</gene>
<organism evidence="4 5">
    <name type="scientific">Ditylenchus destructor</name>
    <dbReference type="NCBI Taxonomy" id="166010"/>
    <lineage>
        <taxon>Eukaryota</taxon>
        <taxon>Metazoa</taxon>
        <taxon>Ecdysozoa</taxon>
        <taxon>Nematoda</taxon>
        <taxon>Chromadorea</taxon>
        <taxon>Rhabditida</taxon>
        <taxon>Tylenchina</taxon>
        <taxon>Tylenchomorpha</taxon>
        <taxon>Sphaerularioidea</taxon>
        <taxon>Anguinidae</taxon>
        <taxon>Anguininae</taxon>
        <taxon>Ditylenchus</taxon>
    </lineage>
</organism>
<name>A0AAD4R5W4_9BILA</name>
<sequence length="304" mass="34702">MLSLPAQNSRRFFNLVLFTLLVFAVITISAFSANNDDEIPSYLTKIQELRQSANQKRSQRSDKSNPHSFVTNKKNKPKRYKCILIDDDEEEAAGKEIELSRLERMKQTATQPSFMKELKIKARIREPTENQMEVERNYNNEYSFVAESDSTQNSEIEAMVHLRQGNEGKKERFDVASRPLSRSTGKPLRQVTLPRAQGIPLQKRLEQISNESPKPVTLPNSNNNSSNLSKQMPRVESIPRDSNNRPLVLSPENCRMIESYAGMYGVKDIKSWVHQNCAFAKMYLPTATCEEIDILVASCYPPSP</sequence>
<evidence type="ECO:0000313" key="5">
    <source>
        <dbReference type="Proteomes" id="UP001201812"/>
    </source>
</evidence>
<feature type="transmembrane region" description="Helical" evidence="2">
    <location>
        <begin position="12"/>
        <end position="33"/>
    </location>
</feature>
<dbReference type="PANTHER" id="PTHR37435:SF5">
    <property type="entry name" value="SECRETED PROTEIN"/>
    <property type="match status" value="1"/>
</dbReference>
<feature type="region of interest" description="Disordered" evidence="1">
    <location>
        <begin position="163"/>
        <end position="246"/>
    </location>
</feature>
<keyword evidence="5" id="KW-1185">Reference proteome</keyword>
<reference evidence="4" key="1">
    <citation type="submission" date="2022-01" db="EMBL/GenBank/DDBJ databases">
        <title>Genome Sequence Resource for Two Populations of Ditylenchus destructor, the Migratory Endoparasitic Phytonematode.</title>
        <authorList>
            <person name="Zhang H."/>
            <person name="Lin R."/>
            <person name="Xie B."/>
        </authorList>
    </citation>
    <scope>NUCLEOTIDE SEQUENCE</scope>
    <source>
        <strain evidence="4">BazhouSP</strain>
    </source>
</reference>
<keyword evidence="2" id="KW-0472">Membrane</keyword>
<evidence type="ECO:0000313" key="4">
    <source>
        <dbReference type="EMBL" id="KAI1712215.1"/>
    </source>
</evidence>
<evidence type="ECO:0000256" key="1">
    <source>
        <dbReference type="SAM" id="MobiDB-lite"/>
    </source>
</evidence>
<keyword evidence="2" id="KW-0812">Transmembrane</keyword>
<dbReference type="EMBL" id="JAKKPZ010000019">
    <property type="protein sequence ID" value="KAI1712215.1"/>
    <property type="molecule type" value="Genomic_DNA"/>
</dbReference>
<evidence type="ECO:0000256" key="2">
    <source>
        <dbReference type="SAM" id="Phobius"/>
    </source>
</evidence>
<proteinExistence type="predicted"/>
<feature type="domain" description="aECM cysteine-cradle" evidence="3">
    <location>
        <begin position="251"/>
        <end position="301"/>
    </location>
</feature>
<dbReference type="InterPro" id="IPR055352">
    <property type="entry name" value="CCD_aECM"/>
</dbReference>
<keyword evidence="2" id="KW-1133">Transmembrane helix</keyword>
<protein>
    <recommendedName>
        <fullName evidence="3">aECM cysteine-cradle domain-containing protein</fullName>
    </recommendedName>
</protein>
<feature type="region of interest" description="Disordered" evidence="1">
    <location>
        <begin position="51"/>
        <end position="73"/>
    </location>
</feature>
<evidence type="ECO:0000259" key="3">
    <source>
        <dbReference type="Pfam" id="PF23626"/>
    </source>
</evidence>
<dbReference type="AlphaFoldDB" id="A0AAD4R5W4"/>